<evidence type="ECO:0000256" key="1">
    <source>
        <dbReference type="SAM" id="MobiDB-lite"/>
    </source>
</evidence>
<proteinExistence type="predicted"/>
<feature type="region of interest" description="Disordered" evidence="1">
    <location>
        <begin position="1"/>
        <end position="100"/>
    </location>
</feature>
<evidence type="ECO:0000313" key="3">
    <source>
        <dbReference type="Proteomes" id="UP001194580"/>
    </source>
</evidence>
<name>A0AAD4DG21_9FUNG</name>
<feature type="region of interest" description="Disordered" evidence="1">
    <location>
        <begin position="128"/>
        <end position="148"/>
    </location>
</feature>
<keyword evidence="3" id="KW-1185">Reference proteome</keyword>
<protein>
    <submittedName>
        <fullName evidence="2">Uncharacterized protein</fullName>
    </submittedName>
</protein>
<dbReference type="EMBL" id="JAAAIL010000300">
    <property type="protein sequence ID" value="KAG0277140.1"/>
    <property type="molecule type" value="Genomic_DNA"/>
</dbReference>
<dbReference type="Proteomes" id="UP001194580">
    <property type="component" value="Unassembled WGS sequence"/>
</dbReference>
<feature type="compositionally biased region" description="Polar residues" evidence="1">
    <location>
        <begin position="33"/>
        <end position="44"/>
    </location>
</feature>
<feature type="compositionally biased region" description="Polar residues" evidence="1">
    <location>
        <begin position="1"/>
        <end position="18"/>
    </location>
</feature>
<reference evidence="2" key="1">
    <citation type="journal article" date="2020" name="Fungal Divers.">
        <title>Resolving the Mortierellaceae phylogeny through synthesis of multi-gene phylogenetics and phylogenomics.</title>
        <authorList>
            <person name="Vandepol N."/>
            <person name="Liber J."/>
            <person name="Desiro A."/>
            <person name="Na H."/>
            <person name="Kennedy M."/>
            <person name="Barry K."/>
            <person name="Grigoriev I.V."/>
            <person name="Miller A.N."/>
            <person name="O'Donnell K."/>
            <person name="Stajich J.E."/>
            <person name="Bonito G."/>
        </authorList>
    </citation>
    <scope>NUCLEOTIDE SEQUENCE</scope>
    <source>
        <strain evidence="2">NRRL 28262</strain>
    </source>
</reference>
<sequence>MTQSLERTTTNPSIQFTQEEPEHRGRDHKAHPLTSTPAIPLTKTETTDSTKSRRSSLAAFADRLRSRSRSKSRSRSQRNSLDGDEIPEEFEYSTRKSSDMTGEYGEIIRAQTVFMEKLRKEQAANGITHNADGIPIPPPVNHQRRRSSLSQILGLEKPLLAL</sequence>
<evidence type="ECO:0000313" key="2">
    <source>
        <dbReference type="EMBL" id="KAG0277140.1"/>
    </source>
</evidence>
<organism evidence="2 3">
    <name type="scientific">Linnemannia exigua</name>
    <dbReference type="NCBI Taxonomy" id="604196"/>
    <lineage>
        <taxon>Eukaryota</taxon>
        <taxon>Fungi</taxon>
        <taxon>Fungi incertae sedis</taxon>
        <taxon>Mucoromycota</taxon>
        <taxon>Mortierellomycotina</taxon>
        <taxon>Mortierellomycetes</taxon>
        <taxon>Mortierellales</taxon>
        <taxon>Mortierellaceae</taxon>
        <taxon>Linnemannia</taxon>
    </lineage>
</organism>
<comment type="caution">
    <text evidence="2">The sequence shown here is derived from an EMBL/GenBank/DDBJ whole genome shotgun (WGS) entry which is preliminary data.</text>
</comment>
<gene>
    <name evidence="2" type="ORF">BGZ95_006457</name>
</gene>
<accession>A0AAD4DG21</accession>
<dbReference type="AlphaFoldDB" id="A0AAD4DG21"/>
<feature type="compositionally biased region" description="Acidic residues" evidence="1">
    <location>
        <begin position="82"/>
        <end position="91"/>
    </location>
</feature>
<feature type="compositionally biased region" description="Basic residues" evidence="1">
    <location>
        <begin position="66"/>
        <end position="76"/>
    </location>
</feature>